<dbReference type="GO" id="GO:0004896">
    <property type="term" value="F:cytokine receptor activity"/>
    <property type="evidence" value="ECO:0007669"/>
    <property type="project" value="TreeGrafter"/>
</dbReference>
<feature type="domain" description="Fibronectin type-III" evidence="6">
    <location>
        <begin position="1"/>
        <end position="59"/>
    </location>
</feature>
<keyword evidence="4" id="KW-0675">Receptor</keyword>
<dbReference type="FunFam" id="2.60.40.10:FF:000065">
    <property type="entry name" value="roundabout homolog 1 isoform X3"/>
    <property type="match status" value="1"/>
</dbReference>
<reference evidence="7" key="5">
    <citation type="submission" date="2025-09" db="UniProtKB">
        <authorList>
            <consortium name="Ensembl"/>
        </authorList>
    </citation>
    <scope>IDENTIFICATION</scope>
</reference>
<dbReference type="Gene3D" id="2.60.40.10">
    <property type="entry name" value="Immunoglobulins"/>
    <property type="match status" value="2"/>
</dbReference>
<dbReference type="GO" id="GO:0009897">
    <property type="term" value="C:external side of plasma membrane"/>
    <property type="evidence" value="ECO:0007669"/>
    <property type="project" value="TreeGrafter"/>
</dbReference>
<dbReference type="SUPFAM" id="SSF49265">
    <property type="entry name" value="Fibronectin type III"/>
    <property type="match status" value="1"/>
</dbReference>
<dbReference type="Ensembl" id="ENSCMIT00000010644.1">
    <property type="protein sequence ID" value="ENSCMIP00000010372.1"/>
    <property type="gene ID" value="ENSCMIG00000005472.1"/>
</dbReference>
<keyword evidence="5" id="KW-0325">Glycoprotein</keyword>
<reference evidence="8" key="2">
    <citation type="journal article" date="2007" name="PLoS Biol.">
        <title>Survey sequencing and comparative analysis of the elephant shark (Callorhinchus milii) genome.</title>
        <authorList>
            <person name="Venkatesh B."/>
            <person name="Kirkness E.F."/>
            <person name="Loh Y.H."/>
            <person name="Halpern A.L."/>
            <person name="Lee A.P."/>
            <person name="Johnson J."/>
            <person name="Dandona N."/>
            <person name="Viswanathan L.D."/>
            <person name="Tay A."/>
            <person name="Venter J.C."/>
            <person name="Strausberg R.L."/>
            <person name="Brenner S."/>
        </authorList>
    </citation>
    <scope>NUCLEOTIDE SEQUENCE [LARGE SCALE GENOMIC DNA]</scope>
</reference>
<accession>A0A4W3H5C9</accession>
<dbReference type="InterPro" id="IPR036116">
    <property type="entry name" value="FN3_sf"/>
</dbReference>
<dbReference type="InParanoid" id="A0A4W3H5C9"/>
<dbReference type="PROSITE" id="PS50853">
    <property type="entry name" value="FN3"/>
    <property type="match status" value="1"/>
</dbReference>
<keyword evidence="2" id="KW-0677">Repeat</keyword>
<keyword evidence="8" id="KW-1185">Reference proteome</keyword>
<dbReference type="InterPro" id="IPR050379">
    <property type="entry name" value="Type-I_Cytokine_Rcpt"/>
</dbReference>
<evidence type="ECO:0000313" key="7">
    <source>
        <dbReference type="Ensembl" id="ENSCMIP00000010372.1"/>
    </source>
</evidence>
<dbReference type="PANTHER" id="PTHR23036">
    <property type="entry name" value="CYTOKINE RECEPTOR"/>
    <property type="match status" value="1"/>
</dbReference>
<organism evidence="7 8">
    <name type="scientific">Callorhinchus milii</name>
    <name type="common">Ghost shark</name>
    <dbReference type="NCBI Taxonomy" id="7868"/>
    <lineage>
        <taxon>Eukaryota</taxon>
        <taxon>Metazoa</taxon>
        <taxon>Chordata</taxon>
        <taxon>Craniata</taxon>
        <taxon>Vertebrata</taxon>
        <taxon>Chondrichthyes</taxon>
        <taxon>Holocephali</taxon>
        <taxon>Chimaeriformes</taxon>
        <taxon>Callorhinchidae</taxon>
        <taxon>Callorhinchus</taxon>
    </lineage>
</organism>
<evidence type="ECO:0000256" key="2">
    <source>
        <dbReference type="ARBA" id="ARBA00022737"/>
    </source>
</evidence>
<sequence>MYRTASSAWLVQDVRAPTERSTVLLNLKRGTEYEIKIRPYFDEFQGMDSEAVFVRTPEEAPSGAPRAVTVATIGSSNSSSISVSWDPPPAEEQNGIIQEYWVSPDKSTALSHGGGLVGEGGGGRRWREGGRGWGGEGVGLRADDRSSANILVLISRDANVGI</sequence>
<dbReference type="InterPro" id="IPR013783">
    <property type="entry name" value="Ig-like_fold"/>
</dbReference>
<evidence type="ECO:0000313" key="8">
    <source>
        <dbReference type="Proteomes" id="UP000314986"/>
    </source>
</evidence>
<keyword evidence="3" id="KW-1015">Disulfide bond</keyword>
<dbReference type="STRING" id="7868.ENSCMIP00000010372"/>
<proteinExistence type="predicted"/>
<evidence type="ECO:0000256" key="5">
    <source>
        <dbReference type="ARBA" id="ARBA00023180"/>
    </source>
</evidence>
<dbReference type="PANTHER" id="PTHR23036:SF151">
    <property type="entry name" value="FIBRONECTIN TYPE-III DOMAIN-CONTAINING PROTEIN"/>
    <property type="match status" value="1"/>
</dbReference>
<evidence type="ECO:0000256" key="4">
    <source>
        <dbReference type="ARBA" id="ARBA00023170"/>
    </source>
</evidence>
<dbReference type="InterPro" id="IPR003961">
    <property type="entry name" value="FN3_dom"/>
</dbReference>
<dbReference type="GO" id="GO:0043235">
    <property type="term" value="C:receptor complex"/>
    <property type="evidence" value="ECO:0007669"/>
    <property type="project" value="TreeGrafter"/>
</dbReference>
<dbReference type="CDD" id="cd00063">
    <property type="entry name" value="FN3"/>
    <property type="match status" value="1"/>
</dbReference>
<reference evidence="8" key="3">
    <citation type="journal article" date="2014" name="Nature">
        <title>Elephant shark genome provides unique insights into gnathostome evolution.</title>
        <authorList>
            <consortium name="International Elephant Shark Genome Sequencing Consortium"/>
            <person name="Venkatesh B."/>
            <person name="Lee A.P."/>
            <person name="Ravi V."/>
            <person name="Maurya A.K."/>
            <person name="Lian M.M."/>
            <person name="Swann J.B."/>
            <person name="Ohta Y."/>
            <person name="Flajnik M.F."/>
            <person name="Sutoh Y."/>
            <person name="Kasahara M."/>
            <person name="Hoon S."/>
            <person name="Gangu V."/>
            <person name="Roy S.W."/>
            <person name="Irimia M."/>
            <person name="Korzh V."/>
            <person name="Kondrychyn I."/>
            <person name="Lim Z.W."/>
            <person name="Tay B.H."/>
            <person name="Tohari S."/>
            <person name="Kong K.W."/>
            <person name="Ho S."/>
            <person name="Lorente-Galdos B."/>
            <person name="Quilez J."/>
            <person name="Marques-Bonet T."/>
            <person name="Raney B.J."/>
            <person name="Ingham P.W."/>
            <person name="Tay A."/>
            <person name="Hillier L.W."/>
            <person name="Minx P."/>
            <person name="Boehm T."/>
            <person name="Wilson R.K."/>
            <person name="Brenner S."/>
            <person name="Warren W.C."/>
        </authorList>
    </citation>
    <scope>NUCLEOTIDE SEQUENCE [LARGE SCALE GENOMIC DNA]</scope>
</reference>
<protein>
    <recommendedName>
        <fullName evidence="6">Fibronectin type-III domain-containing protein</fullName>
    </recommendedName>
</protein>
<dbReference type="Proteomes" id="UP000314986">
    <property type="component" value="Unassembled WGS sequence"/>
</dbReference>
<dbReference type="AlphaFoldDB" id="A0A4W3H5C9"/>
<evidence type="ECO:0000256" key="3">
    <source>
        <dbReference type="ARBA" id="ARBA00023157"/>
    </source>
</evidence>
<dbReference type="GeneTree" id="ENSGT00940000156324"/>
<name>A0A4W3H5C9_CALMI</name>
<dbReference type="GO" id="GO:0019955">
    <property type="term" value="F:cytokine binding"/>
    <property type="evidence" value="ECO:0007669"/>
    <property type="project" value="TreeGrafter"/>
</dbReference>
<reference evidence="7" key="4">
    <citation type="submission" date="2025-08" db="UniProtKB">
        <authorList>
            <consortium name="Ensembl"/>
        </authorList>
    </citation>
    <scope>IDENTIFICATION</scope>
</reference>
<keyword evidence="1" id="KW-0732">Signal</keyword>
<evidence type="ECO:0000256" key="1">
    <source>
        <dbReference type="ARBA" id="ARBA00022729"/>
    </source>
</evidence>
<reference evidence="8" key="1">
    <citation type="journal article" date="2006" name="Science">
        <title>Ancient noncoding elements conserved in the human genome.</title>
        <authorList>
            <person name="Venkatesh B."/>
            <person name="Kirkness E.F."/>
            <person name="Loh Y.H."/>
            <person name="Halpern A.L."/>
            <person name="Lee A.P."/>
            <person name="Johnson J."/>
            <person name="Dandona N."/>
            <person name="Viswanathan L.D."/>
            <person name="Tay A."/>
            <person name="Venter J.C."/>
            <person name="Strausberg R.L."/>
            <person name="Brenner S."/>
        </authorList>
    </citation>
    <scope>NUCLEOTIDE SEQUENCE [LARGE SCALE GENOMIC DNA]</scope>
</reference>
<evidence type="ECO:0000259" key="6">
    <source>
        <dbReference type="PROSITE" id="PS50853"/>
    </source>
</evidence>